<organism evidence="1 2">
    <name type="scientific">Pseudorhodoferax aquiterrae</name>
    <dbReference type="NCBI Taxonomy" id="747304"/>
    <lineage>
        <taxon>Bacteria</taxon>
        <taxon>Pseudomonadati</taxon>
        <taxon>Pseudomonadota</taxon>
        <taxon>Betaproteobacteria</taxon>
        <taxon>Burkholderiales</taxon>
        <taxon>Comamonadaceae</taxon>
    </lineage>
</organism>
<evidence type="ECO:0000313" key="2">
    <source>
        <dbReference type="Proteomes" id="UP000626210"/>
    </source>
</evidence>
<protein>
    <submittedName>
        <fullName evidence="1">Uncharacterized protein</fullName>
    </submittedName>
</protein>
<dbReference type="Proteomes" id="UP000626210">
    <property type="component" value="Unassembled WGS sequence"/>
</dbReference>
<reference evidence="2" key="1">
    <citation type="journal article" date="2019" name="Int. J. Syst. Evol. Microbiol.">
        <title>The Global Catalogue of Microorganisms (GCM) 10K type strain sequencing project: providing services to taxonomists for standard genome sequencing and annotation.</title>
        <authorList>
            <consortium name="The Broad Institute Genomics Platform"/>
            <consortium name="The Broad Institute Genome Sequencing Center for Infectious Disease"/>
            <person name="Wu L."/>
            <person name="Ma J."/>
        </authorList>
    </citation>
    <scope>NUCLEOTIDE SEQUENCE [LARGE SCALE GENOMIC DNA]</scope>
    <source>
        <strain evidence="2">KCTC 23314</strain>
    </source>
</reference>
<evidence type="ECO:0000313" key="1">
    <source>
        <dbReference type="EMBL" id="GHD00897.1"/>
    </source>
</evidence>
<gene>
    <name evidence="1" type="ORF">GCM10007320_58810</name>
</gene>
<dbReference type="RefSeq" id="WP_189690434.1">
    <property type="nucleotide sequence ID" value="NZ_BMYK01000033.1"/>
</dbReference>
<name>A0ABQ3GCJ2_9BURK</name>
<sequence>MPFASSPALPPTPHHDFRRHPVSGLQELVVTPQLQGWASECAALLGHRAPIALRLLSEGRPVYREPWEWLLRYGLAWA</sequence>
<dbReference type="EMBL" id="BMYK01000033">
    <property type="protein sequence ID" value="GHD00897.1"/>
    <property type="molecule type" value="Genomic_DNA"/>
</dbReference>
<accession>A0ABQ3GCJ2</accession>
<proteinExistence type="predicted"/>
<keyword evidence="2" id="KW-1185">Reference proteome</keyword>
<comment type="caution">
    <text evidence="1">The sequence shown here is derived from an EMBL/GenBank/DDBJ whole genome shotgun (WGS) entry which is preliminary data.</text>
</comment>